<dbReference type="PANTHER" id="PTHR37952">
    <property type="match status" value="1"/>
</dbReference>
<comment type="caution">
    <text evidence="2">The sequence shown here is derived from an EMBL/GenBank/DDBJ whole genome shotgun (WGS) entry which is preliminary data.</text>
</comment>
<dbReference type="Proteomes" id="UP001224775">
    <property type="component" value="Unassembled WGS sequence"/>
</dbReference>
<reference evidence="2" key="1">
    <citation type="submission" date="2023-06" db="EMBL/GenBank/DDBJ databases">
        <title>Survivors Of The Sea: Transcriptome response of Skeletonema marinoi to long-term dormancy.</title>
        <authorList>
            <person name="Pinder M.I.M."/>
            <person name="Kourtchenko O."/>
            <person name="Robertson E.K."/>
            <person name="Larsson T."/>
            <person name="Maumus F."/>
            <person name="Osuna-Cruz C.M."/>
            <person name="Vancaester E."/>
            <person name="Stenow R."/>
            <person name="Vandepoele K."/>
            <person name="Ploug H."/>
            <person name="Bruchert V."/>
            <person name="Godhe A."/>
            <person name="Topel M."/>
        </authorList>
    </citation>
    <scope>NUCLEOTIDE SEQUENCE</scope>
    <source>
        <strain evidence="2">R05AC</strain>
    </source>
</reference>
<name>A0AAD8Y9A0_9STRA</name>
<dbReference type="EMBL" id="JATAAI010000013">
    <property type="protein sequence ID" value="KAK1741394.1"/>
    <property type="molecule type" value="Genomic_DNA"/>
</dbReference>
<dbReference type="PANTHER" id="PTHR37952:SF2">
    <property type="entry name" value="PROTEIN CREA"/>
    <property type="match status" value="1"/>
</dbReference>
<sequence>MKSPIAIALLALSGANAFTAPSSLPRAATPLHASPSSDDQFLSRRKVFSSILAGAAAVATSANAAEPRTLAQISGSGLVFKDTLVVEAFDDPKVKGVTLYVSNFERPLTERVQKDFFTEPSTASVQAVKTGPIQIADNIDKTNKGEAVFSEKKSLLFKELKVVRIYDEEKKTLVYVSFNTRLDKGSDSNKSRFKSSISAVAIEPDGSPLPPPQPVVKSE</sequence>
<dbReference type="Pfam" id="PF05981">
    <property type="entry name" value="CreA"/>
    <property type="match status" value="1"/>
</dbReference>
<gene>
    <name evidence="2" type="ORF">QTG54_007872</name>
</gene>
<keyword evidence="1" id="KW-0732">Signal</keyword>
<keyword evidence="3" id="KW-1185">Reference proteome</keyword>
<dbReference type="AlphaFoldDB" id="A0AAD8Y9A0"/>
<proteinExistence type="predicted"/>
<accession>A0AAD8Y9A0</accession>
<evidence type="ECO:0000256" key="1">
    <source>
        <dbReference type="SAM" id="SignalP"/>
    </source>
</evidence>
<organism evidence="2 3">
    <name type="scientific">Skeletonema marinoi</name>
    <dbReference type="NCBI Taxonomy" id="267567"/>
    <lineage>
        <taxon>Eukaryota</taxon>
        <taxon>Sar</taxon>
        <taxon>Stramenopiles</taxon>
        <taxon>Ochrophyta</taxon>
        <taxon>Bacillariophyta</taxon>
        <taxon>Coscinodiscophyceae</taxon>
        <taxon>Thalassiosirophycidae</taxon>
        <taxon>Thalassiosirales</taxon>
        <taxon>Skeletonemataceae</taxon>
        <taxon>Skeletonema</taxon>
        <taxon>Skeletonema marinoi-dohrnii complex</taxon>
    </lineage>
</organism>
<dbReference type="InterPro" id="IPR010292">
    <property type="entry name" value="Uncharacterised_CreA"/>
</dbReference>
<feature type="signal peptide" evidence="1">
    <location>
        <begin position="1"/>
        <end position="17"/>
    </location>
</feature>
<protein>
    <submittedName>
        <fullName evidence="2">CreA family protein</fullName>
    </submittedName>
</protein>
<evidence type="ECO:0000313" key="2">
    <source>
        <dbReference type="EMBL" id="KAK1741394.1"/>
    </source>
</evidence>
<feature type="chain" id="PRO_5042120777" evidence="1">
    <location>
        <begin position="18"/>
        <end position="219"/>
    </location>
</feature>
<evidence type="ECO:0000313" key="3">
    <source>
        <dbReference type="Proteomes" id="UP001224775"/>
    </source>
</evidence>